<protein>
    <recommendedName>
        <fullName evidence="4">DUF2892 domain-containing protein</fullName>
    </recommendedName>
</protein>
<evidence type="ECO:0008006" key="4">
    <source>
        <dbReference type="Google" id="ProtNLM"/>
    </source>
</evidence>
<comment type="caution">
    <text evidence="2">The sequence shown here is derived from an EMBL/GenBank/DDBJ whole genome shotgun (WGS) entry which is preliminary data.</text>
</comment>
<keyword evidence="3" id="KW-1185">Reference proteome</keyword>
<keyword evidence="1" id="KW-0472">Membrane</keyword>
<dbReference type="AlphaFoldDB" id="A0A927B1T5"/>
<evidence type="ECO:0000313" key="3">
    <source>
        <dbReference type="Proteomes" id="UP000653797"/>
    </source>
</evidence>
<sequence length="72" mass="7418">MLKVINRKISRQLAPSRPEKAMVNRPIQVIGASVLLVGGLLLLILGSGTVAFIGLILSLVGGVGVIVGLFGI</sequence>
<evidence type="ECO:0000313" key="2">
    <source>
        <dbReference type="EMBL" id="MBD2754011.1"/>
    </source>
</evidence>
<organism evidence="2 3">
    <name type="scientific">Spirosoma validum</name>
    <dbReference type="NCBI Taxonomy" id="2771355"/>
    <lineage>
        <taxon>Bacteria</taxon>
        <taxon>Pseudomonadati</taxon>
        <taxon>Bacteroidota</taxon>
        <taxon>Cytophagia</taxon>
        <taxon>Cytophagales</taxon>
        <taxon>Cytophagaceae</taxon>
        <taxon>Spirosoma</taxon>
    </lineage>
</organism>
<feature type="transmembrane region" description="Helical" evidence="1">
    <location>
        <begin position="51"/>
        <end position="71"/>
    </location>
</feature>
<proteinExistence type="predicted"/>
<accession>A0A927B1T5</accession>
<reference evidence="2" key="1">
    <citation type="submission" date="2020-09" db="EMBL/GenBank/DDBJ databases">
        <authorList>
            <person name="Kim M.K."/>
        </authorList>
    </citation>
    <scope>NUCLEOTIDE SEQUENCE</scope>
    <source>
        <strain evidence="2">BT704</strain>
    </source>
</reference>
<dbReference type="EMBL" id="JACXAA010000004">
    <property type="protein sequence ID" value="MBD2754011.1"/>
    <property type="molecule type" value="Genomic_DNA"/>
</dbReference>
<gene>
    <name evidence="2" type="ORF">IC230_13975</name>
</gene>
<keyword evidence="1" id="KW-1133">Transmembrane helix</keyword>
<name>A0A927B1T5_9BACT</name>
<dbReference type="Proteomes" id="UP000653797">
    <property type="component" value="Unassembled WGS sequence"/>
</dbReference>
<evidence type="ECO:0000256" key="1">
    <source>
        <dbReference type="SAM" id="Phobius"/>
    </source>
</evidence>
<feature type="transmembrane region" description="Helical" evidence="1">
    <location>
        <begin position="27"/>
        <end position="45"/>
    </location>
</feature>
<keyword evidence="1" id="KW-0812">Transmembrane</keyword>